<feature type="region of interest" description="Disordered" evidence="1">
    <location>
        <begin position="1"/>
        <end position="24"/>
    </location>
</feature>
<keyword evidence="2" id="KW-0812">Transmembrane</keyword>
<organism evidence="3 4">
    <name type="scientific">Portunus trituberculatus</name>
    <name type="common">Swimming crab</name>
    <name type="synonym">Neptunus trituberculatus</name>
    <dbReference type="NCBI Taxonomy" id="210409"/>
    <lineage>
        <taxon>Eukaryota</taxon>
        <taxon>Metazoa</taxon>
        <taxon>Ecdysozoa</taxon>
        <taxon>Arthropoda</taxon>
        <taxon>Crustacea</taxon>
        <taxon>Multicrustacea</taxon>
        <taxon>Malacostraca</taxon>
        <taxon>Eumalacostraca</taxon>
        <taxon>Eucarida</taxon>
        <taxon>Decapoda</taxon>
        <taxon>Pleocyemata</taxon>
        <taxon>Brachyura</taxon>
        <taxon>Eubrachyura</taxon>
        <taxon>Portunoidea</taxon>
        <taxon>Portunidae</taxon>
        <taxon>Portuninae</taxon>
        <taxon>Portunus</taxon>
    </lineage>
</organism>
<keyword evidence="4" id="KW-1185">Reference proteome</keyword>
<protein>
    <submittedName>
        <fullName evidence="3">Uncharacterized protein</fullName>
    </submittedName>
</protein>
<dbReference type="EMBL" id="VSRR010002839">
    <property type="protein sequence ID" value="MPC33464.1"/>
    <property type="molecule type" value="Genomic_DNA"/>
</dbReference>
<gene>
    <name evidence="3" type="ORF">E2C01_026815</name>
</gene>
<reference evidence="3 4" key="1">
    <citation type="submission" date="2019-05" db="EMBL/GenBank/DDBJ databases">
        <title>Another draft genome of Portunus trituberculatus and its Hox gene families provides insights of decapod evolution.</title>
        <authorList>
            <person name="Jeong J.-H."/>
            <person name="Song I."/>
            <person name="Kim S."/>
            <person name="Choi T."/>
            <person name="Kim D."/>
            <person name="Ryu S."/>
            <person name="Kim W."/>
        </authorList>
    </citation>
    <scope>NUCLEOTIDE SEQUENCE [LARGE SCALE GENOMIC DNA]</scope>
    <source>
        <tissue evidence="3">Muscle</tissue>
    </source>
</reference>
<proteinExistence type="predicted"/>
<sequence>MKSKKHSQLPPSKKYYSPLPAKRNSLSTTIPEETLVMSSLQPNNIMMHGKLSQKATKAYLALEPDNLKIMASKSDVFLTPEVIPLPRGTSTPSSTLMVALGSGHVRPRPLVLCLTLVNHIHLGLQFAVVFVNGVSTLVFVIFRFQEAVGNLKLTQYWSYIFLTGYLVNMGLIIQARIWINCSSSLQLDFLFISSCTFSFRAFLSFENFFPMIANFIPSNGLFGSDAAALEAKYKLLLRHLEGTPLWFLHNVGAPRPLRQVAVTHITFARPASVHIP</sequence>
<name>A0A5B7EM16_PORTR</name>
<comment type="caution">
    <text evidence="3">The sequence shown here is derived from an EMBL/GenBank/DDBJ whole genome shotgun (WGS) entry which is preliminary data.</text>
</comment>
<evidence type="ECO:0000256" key="1">
    <source>
        <dbReference type="SAM" id="MobiDB-lite"/>
    </source>
</evidence>
<accession>A0A5B7EM16</accession>
<evidence type="ECO:0000256" key="2">
    <source>
        <dbReference type="SAM" id="Phobius"/>
    </source>
</evidence>
<evidence type="ECO:0000313" key="4">
    <source>
        <dbReference type="Proteomes" id="UP000324222"/>
    </source>
</evidence>
<feature type="transmembrane region" description="Helical" evidence="2">
    <location>
        <begin position="156"/>
        <end position="179"/>
    </location>
</feature>
<dbReference type="AlphaFoldDB" id="A0A5B7EM16"/>
<dbReference type="Proteomes" id="UP000324222">
    <property type="component" value="Unassembled WGS sequence"/>
</dbReference>
<evidence type="ECO:0000313" key="3">
    <source>
        <dbReference type="EMBL" id="MPC33464.1"/>
    </source>
</evidence>
<keyword evidence="2" id="KW-1133">Transmembrane helix</keyword>
<feature type="transmembrane region" description="Helical" evidence="2">
    <location>
        <begin position="122"/>
        <end position="144"/>
    </location>
</feature>
<keyword evidence="2" id="KW-0472">Membrane</keyword>